<dbReference type="Proteomes" id="UP000623129">
    <property type="component" value="Unassembled WGS sequence"/>
</dbReference>
<proteinExistence type="predicted"/>
<organism evidence="1 2">
    <name type="scientific">Carex littledalei</name>
    <dbReference type="NCBI Taxonomy" id="544730"/>
    <lineage>
        <taxon>Eukaryota</taxon>
        <taxon>Viridiplantae</taxon>
        <taxon>Streptophyta</taxon>
        <taxon>Embryophyta</taxon>
        <taxon>Tracheophyta</taxon>
        <taxon>Spermatophyta</taxon>
        <taxon>Magnoliopsida</taxon>
        <taxon>Liliopsida</taxon>
        <taxon>Poales</taxon>
        <taxon>Cyperaceae</taxon>
        <taxon>Cyperoideae</taxon>
        <taxon>Cariceae</taxon>
        <taxon>Carex</taxon>
        <taxon>Carex subgen. Euthyceras</taxon>
    </lineage>
</organism>
<comment type="caution">
    <text evidence="1">The sequence shown here is derived from an EMBL/GenBank/DDBJ whole genome shotgun (WGS) entry which is preliminary data.</text>
</comment>
<name>A0A833VQZ2_9POAL</name>
<gene>
    <name evidence="1" type="ORF">FCM35_KLT18642</name>
</gene>
<dbReference type="Gene3D" id="3.40.50.1820">
    <property type="entry name" value="alpha/beta hydrolase"/>
    <property type="match status" value="1"/>
</dbReference>
<dbReference type="AlphaFoldDB" id="A0A833VQZ2"/>
<reference evidence="1" key="1">
    <citation type="submission" date="2020-01" db="EMBL/GenBank/DDBJ databases">
        <title>Genome sequence of Kobresia littledalei, the first chromosome-level genome in the family Cyperaceae.</title>
        <authorList>
            <person name="Qu G."/>
        </authorList>
    </citation>
    <scope>NUCLEOTIDE SEQUENCE</scope>
    <source>
        <strain evidence="1">C.B.Clarke</strain>
        <tissue evidence="1">Leaf</tissue>
    </source>
</reference>
<dbReference type="SUPFAM" id="SSF53474">
    <property type="entry name" value="alpha/beta-Hydrolases"/>
    <property type="match status" value="1"/>
</dbReference>
<sequence>MWGRYYWGERSDHGGDGGSIGIVVLFAWLSSKERNVKPYLNLFSSLQWNSFVCHSEFATLFFPEKAASLADGVIKELVKELKRRPMPVVFASFSGGPKGCTYKVLQLINGRCKGQLNPDEYQLVRNCLCGLIFDSSPVDFNSDLGTKFVLHPTVLKISRPPRVLSWMARALASGLDALFIKKFEEQRADFWQTLHASANVGPILILCSEDDDLAPYSVISDFAKHLEELSADVRLTSWNNSPHVGHYKYHPDEYRSCVSDLLQKAAIVYSSRRELNGQSAGLVESSNSLPNSILNLHRTASTFNERLKRSPIHPADQYTLPSSMEYEENQEETKPGLLQTESALNFKLSGVLGQILFDVSDPQDVEGWDLNLHLPINGRNSHVFPNLHPNNPGFNPMKYIRRSRL</sequence>
<keyword evidence="2" id="KW-1185">Reference proteome</keyword>
<evidence type="ECO:0000313" key="2">
    <source>
        <dbReference type="Proteomes" id="UP000623129"/>
    </source>
</evidence>
<evidence type="ECO:0000313" key="1">
    <source>
        <dbReference type="EMBL" id="KAF3338055.1"/>
    </source>
</evidence>
<dbReference type="InterPro" id="IPR008547">
    <property type="entry name" value="DUF829_TMEM53"/>
</dbReference>
<dbReference type="OrthoDB" id="77878at2759"/>
<dbReference type="Pfam" id="PF05705">
    <property type="entry name" value="DUF829"/>
    <property type="match status" value="1"/>
</dbReference>
<dbReference type="EMBL" id="SWLB01000006">
    <property type="protein sequence ID" value="KAF3338055.1"/>
    <property type="molecule type" value="Genomic_DNA"/>
</dbReference>
<dbReference type="PANTHER" id="PTHR12265:SF0">
    <property type="entry name" value="EXPRESSED PROTEIN"/>
    <property type="match status" value="1"/>
</dbReference>
<dbReference type="InterPro" id="IPR029058">
    <property type="entry name" value="AB_hydrolase_fold"/>
</dbReference>
<protein>
    <submittedName>
        <fullName evidence="1">Uncharacterized protein</fullName>
    </submittedName>
</protein>
<dbReference type="PANTHER" id="PTHR12265">
    <property type="entry name" value="TRANSMEMBRANE PROTEIN 53"/>
    <property type="match status" value="1"/>
</dbReference>
<accession>A0A833VQZ2</accession>